<comment type="caution">
    <text evidence="2">The sequence shown here is derived from an EMBL/GenBank/DDBJ whole genome shotgun (WGS) entry which is preliminary data.</text>
</comment>
<dbReference type="GO" id="GO:0004803">
    <property type="term" value="F:transposase activity"/>
    <property type="evidence" value="ECO:0007669"/>
    <property type="project" value="InterPro"/>
</dbReference>
<dbReference type="GO" id="GO:0003677">
    <property type="term" value="F:DNA binding"/>
    <property type="evidence" value="ECO:0007669"/>
    <property type="project" value="InterPro"/>
</dbReference>
<dbReference type="AlphaFoldDB" id="A0A2A5SZ85"/>
<name>A0A2A5SZ85_9GAMM</name>
<dbReference type="Proteomes" id="UP000219020">
    <property type="component" value="Unassembled WGS sequence"/>
</dbReference>
<reference evidence="3" key="1">
    <citation type="submission" date="2017-04" db="EMBL/GenBank/DDBJ databases">
        <title>Genome evolution of the luminous symbionts of deep sea anglerfish.</title>
        <authorList>
            <person name="Hendry T.A."/>
        </authorList>
    </citation>
    <scope>NUCLEOTIDE SEQUENCE [LARGE SCALE GENOMIC DNA]</scope>
</reference>
<evidence type="ECO:0000313" key="2">
    <source>
        <dbReference type="EMBL" id="PCS21215.1"/>
    </source>
</evidence>
<gene>
    <name evidence="2" type="ORF">BTN49_3225</name>
</gene>
<evidence type="ECO:0000259" key="1">
    <source>
        <dbReference type="Pfam" id="PF01797"/>
    </source>
</evidence>
<dbReference type="Pfam" id="PF01797">
    <property type="entry name" value="Y1_Tnp"/>
    <property type="match status" value="1"/>
</dbReference>
<dbReference type="SUPFAM" id="SSF143422">
    <property type="entry name" value="Transposase IS200-like"/>
    <property type="match status" value="1"/>
</dbReference>
<dbReference type="GO" id="GO:0006313">
    <property type="term" value="P:DNA transposition"/>
    <property type="evidence" value="ECO:0007669"/>
    <property type="project" value="InterPro"/>
</dbReference>
<sequence length="42" mass="4745">MIFKELCLGFDAELSEFNGEGDHVHLLISTSLKTFSFAKRVN</sequence>
<proteinExistence type="predicted"/>
<dbReference type="EMBL" id="NBYY01000037">
    <property type="protein sequence ID" value="PCS21215.1"/>
    <property type="molecule type" value="Genomic_DNA"/>
</dbReference>
<protein>
    <recommendedName>
        <fullName evidence="1">Transposase IS200-like domain-containing protein</fullName>
    </recommendedName>
</protein>
<keyword evidence="3" id="KW-1185">Reference proteome</keyword>
<organism evidence="2 3">
    <name type="scientific">Candidatus Enterovibrio escicola</name>
    <dbReference type="NCBI Taxonomy" id="1927127"/>
    <lineage>
        <taxon>Bacteria</taxon>
        <taxon>Pseudomonadati</taxon>
        <taxon>Pseudomonadota</taxon>
        <taxon>Gammaproteobacteria</taxon>
        <taxon>Vibrionales</taxon>
        <taxon>Vibrionaceae</taxon>
        <taxon>Enterovibrio</taxon>
    </lineage>
</organism>
<dbReference type="InterPro" id="IPR002686">
    <property type="entry name" value="Transposase_17"/>
</dbReference>
<feature type="domain" description="Transposase IS200-like" evidence="1">
    <location>
        <begin position="2"/>
        <end position="33"/>
    </location>
</feature>
<dbReference type="InterPro" id="IPR036515">
    <property type="entry name" value="Transposase_17_sf"/>
</dbReference>
<accession>A0A2A5SZ85</accession>
<evidence type="ECO:0000313" key="3">
    <source>
        <dbReference type="Proteomes" id="UP000219020"/>
    </source>
</evidence>